<dbReference type="GO" id="GO:0005524">
    <property type="term" value="F:ATP binding"/>
    <property type="evidence" value="ECO:0007669"/>
    <property type="project" value="UniProtKB-KW"/>
</dbReference>
<dbReference type="InterPro" id="IPR014729">
    <property type="entry name" value="Rossmann-like_a/b/a_fold"/>
</dbReference>
<protein>
    <recommendedName>
        <fullName evidence="10">Probable nicotinate-nucleotide adenylyltransferase</fullName>
        <ecNumber evidence="10">2.7.7.18</ecNumber>
    </recommendedName>
    <alternativeName>
        <fullName evidence="10">Deamido-NAD(+) diphosphorylase</fullName>
    </alternativeName>
    <alternativeName>
        <fullName evidence="10">Deamido-NAD(+) pyrophosphorylase</fullName>
    </alternativeName>
    <alternativeName>
        <fullName evidence="10">Nicotinate mononucleotide adenylyltransferase</fullName>
        <shortName evidence="10">NaMN adenylyltransferase</shortName>
    </alternativeName>
</protein>
<comment type="catalytic activity">
    <reaction evidence="9 10">
        <text>nicotinate beta-D-ribonucleotide + ATP + H(+) = deamido-NAD(+) + diphosphate</text>
        <dbReference type="Rhea" id="RHEA:22860"/>
        <dbReference type="ChEBI" id="CHEBI:15378"/>
        <dbReference type="ChEBI" id="CHEBI:30616"/>
        <dbReference type="ChEBI" id="CHEBI:33019"/>
        <dbReference type="ChEBI" id="CHEBI:57502"/>
        <dbReference type="ChEBI" id="CHEBI:58437"/>
        <dbReference type="EC" id="2.7.7.18"/>
    </reaction>
</comment>
<keyword evidence="6 10" id="KW-0547">Nucleotide-binding</keyword>
<dbReference type="NCBIfam" id="TIGR00125">
    <property type="entry name" value="cyt_tran_rel"/>
    <property type="match status" value="1"/>
</dbReference>
<feature type="region of interest" description="Disordered" evidence="11">
    <location>
        <begin position="200"/>
        <end position="222"/>
    </location>
</feature>
<proteinExistence type="inferred from homology"/>
<keyword evidence="7 10" id="KW-0067">ATP-binding</keyword>
<keyword evidence="3 10" id="KW-0662">Pyridine nucleotide biosynthesis</keyword>
<organism evidence="13 14">
    <name type="scientific">Candidatus Faecalibacterium intestinigallinarum</name>
    <dbReference type="NCBI Taxonomy" id="2838581"/>
    <lineage>
        <taxon>Bacteria</taxon>
        <taxon>Bacillati</taxon>
        <taxon>Bacillota</taxon>
        <taxon>Clostridia</taxon>
        <taxon>Eubacteriales</taxon>
        <taxon>Oscillospiraceae</taxon>
        <taxon>Faecalibacterium</taxon>
    </lineage>
</organism>
<feature type="domain" description="Cytidyltransferase-like" evidence="12">
    <location>
        <begin position="5"/>
        <end position="148"/>
    </location>
</feature>
<keyword evidence="5 10" id="KW-0548">Nucleotidyltransferase</keyword>
<evidence type="ECO:0000313" key="14">
    <source>
        <dbReference type="Proteomes" id="UP000823933"/>
    </source>
</evidence>
<dbReference type="EMBL" id="DXHQ01000086">
    <property type="protein sequence ID" value="HIW09239.1"/>
    <property type="molecule type" value="Genomic_DNA"/>
</dbReference>
<dbReference type="NCBIfam" id="TIGR00482">
    <property type="entry name" value="nicotinate (nicotinamide) nucleotide adenylyltransferase"/>
    <property type="match status" value="1"/>
</dbReference>
<reference evidence="13" key="2">
    <citation type="submission" date="2021-04" db="EMBL/GenBank/DDBJ databases">
        <authorList>
            <person name="Gilroy R."/>
        </authorList>
    </citation>
    <scope>NUCLEOTIDE SEQUENCE</scope>
    <source>
        <strain evidence="13">ChiHcolR34-3080</strain>
    </source>
</reference>
<dbReference type="EC" id="2.7.7.18" evidence="10"/>
<dbReference type="InterPro" id="IPR004821">
    <property type="entry name" value="Cyt_trans-like"/>
</dbReference>
<comment type="function">
    <text evidence="1 10">Catalyzes the reversible adenylation of nicotinate mononucleotide (NaMN) to nicotinic acid adenine dinucleotide (NaAD).</text>
</comment>
<name>A0A9D1QAX2_9FIRM</name>
<dbReference type="GO" id="GO:0004515">
    <property type="term" value="F:nicotinate-nucleotide adenylyltransferase activity"/>
    <property type="evidence" value="ECO:0007669"/>
    <property type="project" value="UniProtKB-UniRule"/>
</dbReference>
<dbReference type="Pfam" id="PF01467">
    <property type="entry name" value="CTP_transf_like"/>
    <property type="match status" value="1"/>
</dbReference>
<evidence type="ECO:0000256" key="3">
    <source>
        <dbReference type="ARBA" id="ARBA00022642"/>
    </source>
</evidence>
<accession>A0A9D1QAX2</accession>
<evidence type="ECO:0000256" key="8">
    <source>
        <dbReference type="ARBA" id="ARBA00023027"/>
    </source>
</evidence>
<evidence type="ECO:0000256" key="11">
    <source>
        <dbReference type="SAM" id="MobiDB-lite"/>
    </source>
</evidence>
<comment type="pathway">
    <text evidence="2 10">Cofactor biosynthesis; NAD(+) biosynthesis; deamido-NAD(+) from nicotinate D-ribonucleotide: step 1/1.</text>
</comment>
<dbReference type="Gene3D" id="3.40.50.620">
    <property type="entry name" value="HUPs"/>
    <property type="match status" value="1"/>
</dbReference>
<evidence type="ECO:0000256" key="4">
    <source>
        <dbReference type="ARBA" id="ARBA00022679"/>
    </source>
</evidence>
<comment type="similarity">
    <text evidence="10">Belongs to the NadD family.</text>
</comment>
<sequence>MRLLLYGGTFDPPHNGHLNNLKAAAARVMPDLAVVMPAGVPPHKAASATPAALRLEMCRCFYELEGAPALPKITVSDWEIRQAAGGRRNYTVLTLEMLAKRYPEATLYLAVGSDMLETFREWYRWQDILRLARLVVVSREAGDDDALHAAARSLDPMGSHILLAPVEALPMASRALRRRLAAGEDCAADLPASVRQVIRREGLYTSPEPPEPPRRCHHPEHG</sequence>
<evidence type="ECO:0000256" key="6">
    <source>
        <dbReference type="ARBA" id="ARBA00022741"/>
    </source>
</evidence>
<dbReference type="PANTHER" id="PTHR39321:SF3">
    <property type="entry name" value="PHOSPHOPANTETHEINE ADENYLYLTRANSFERASE"/>
    <property type="match status" value="1"/>
</dbReference>
<comment type="caution">
    <text evidence="13">The sequence shown here is derived from an EMBL/GenBank/DDBJ whole genome shotgun (WGS) entry which is preliminary data.</text>
</comment>
<evidence type="ECO:0000256" key="10">
    <source>
        <dbReference type="HAMAP-Rule" id="MF_00244"/>
    </source>
</evidence>
<keyword evidence="8 10" id="KW-0520">NAD</keyword>
<dbReference type="HAMAP" id="MF_00244">
    <property type="entry name" value="NaMN_adenylyltr"/>
    <property type="match status" value="1"/>
</dbReference>
<dbReference type="SUPFAM" id="SSF52374">
    <property type="entry name" value="Nucleotidylyl transferase"/>
    <property type="match status" value="1"/>
</dbReference>
<evidence type="ECO:0000256" key="1">
    <source>
        <dbReference type="ARBA" id="ARBA00002324"/>
    </source>
</evidence>
<dbReference type="PANTHER" id="PTHR39321">
    <property type="entry name" value="NICOTINATE-NUCLEOTIDE ADENYLYLTRANSFERASE-RELATED"/>
    <property type="match status" value="1"/>
</dbReference>
<dbReference type="CDD" id="cd02165">
    <property type="entry name" value="NMNAT"/>
    <property type="match status" value="1"/>
</dbReference>
<evidence type="ECO:0000313" key="13">
    <source>
        <dbReference type="EMBL" id="HIW09239.1"/>
    </source>
</evidence>
<keyword evidence="4 10" id="KW-0808">Transferase</keyword>
<dbReference type="AlphaFoldDB" id="A0A9D1QAX2"/>
<reference evidence="13" key="1">
    <citation type="journal article" date="2021" name="PeerJ">
        <title>Extensive microbial diversity within the chicken gut microbiome revealed by metagenomics and culture.</title>
        <authorList>
            <person name="Gilroy R."/>
            <person name="Ravi A."/>
            <person name="Getino M."/>
            <person name="Pursley I."/>
            <person name="Horton D.L."/>
            <person name="Alikhan N.F."/>
            <person name="Baker D."/>
            <person name="Gharbi K."/>
            <person name="Hall N."/>
            <person name="Watson M."/>
            <person name="Adriaenssens E.M."/>
            <person name="Foster-Nyarko E."/>
            <person name="Jarju S."/>
            <person name="Secka A."/>
            <person name="Antonio M."/>
            <person name="Oren A."/>
            <person name="Chaudhuri R.R."/>
            <person name="La Ragione R."/>
            <person name="Hildebrand F."/>
            <person name="Pallen M.J."/>
        </authorList>
    </citation>
    <scope>NUCLEOTIDE SEQUENCE</scope>
    <source>
        <strain evidence="13">ChiHcolR34-3080</strain>
    </source>
</reference>
<evidence type="ECO:0000256" key="5">
    <source>
        <dbReference type="ARBA" id="ARBA00022695"/>
    </source>
</evidence>
<gene>
    <name evidence="10 13" type="primary">nadD</name>
    <name evidence="13" type="ORF">H9890_07565</name>
</gene>
<dbReference type="Proteomes" id="UP000823933">
    <property type="component" value="Unassembled WGS sequence"/>
</dbReference>
<evidence type="ECO:0000256" key="7">
    <source>
        <dbReference type="ARBA" id="ARBA00022840"/>
    </source>
</evidence>
<feature type="compositionally biased region" description="Basic and acidic residues" evidence="11">
    <location>
        <begin position="211"/>
        <end position="222"/>
    </location>
</feature>
<evidence type="ECO:0000256" key="9">
    <source>
        <dbReference type="ARBA" id="ARBA00048721"/>
    </source>
</evidence>
<evidence type="ECO:0000256" key="2">
    <source>
        <dbReference type="ARBA" id="ARBA00005019"/>
    </source>
</evidence>
<dbReference type="GO" id="GO:0009435">
    <property type="term" value="P:NAD+ biosynthetic process"/>
    <property type="evidence" value="ECO:0007669"/>
    <property type="project" value="UniProtKB-UniRule"/>
</dbReference>
<evidence type="ECO:0000259" key="12">
    <source>
        <dbReference type="Pfam" id="PF01467"/>
    </source>
</evidence>
<dbReference type="InterPro" id="IPR005248">
    <property type="entry name" value="NadD/NMNAT"/>
</dbReference>